<evidence type="ECO:0000313" key="1">
    <source>
        <dbReference type="EMBL" id="MSS91378.1"/>
    </source>
</evidence>
<gene>
    <name evidence="1" type="ORF">FYJ45_25025</name>
</gene>
<sequence length="132" mass="15159">MSIFPTFAEKEKPVKTIDIPREYGIDFETGELTGEIVEGLEALKVWIWICLKVERFRYPAYSWVYGSELEQYIGKAYSDEFIQFDAPRAVEEALKVNPHIQGIKDFESIIDGEKLRMSFTVISDIGEASIKV</sequence>
<dbReference type="Proteomes" id="UP000436047">
    <property type="component" value="Unassembled WGS sequence"/>
</dbReference>
<accession>A0A6N7WPJ7</accession>
<dbReference type="EMBL" id="VUMI01000063">
    <property type="protein sequence ID" value="MSS91378.1"/>
    <property type="molecule type" value="Genomic_DNA"/>
</dbReference>
<evidence type="ECO:0000313" key="2">
    <source>
        <dbReference type="Proteomes" id="UP000436047"/>
    </source>
</evidence>
<proteinExistence type="predicted"/>
<dbReference type="AlphaFoldDB" id="A0A6N7WPJ7"/>
<protein>
    <submittedName>
        <fullName evidence="1">DUF2634 domain-containing protein</fullName>
    </submittedName>
</protein>
<dbReference type="GeneID" id="86056276"/>
<name>A0A6N7WPJ7_9FIRM</name>
<organism evidence="1 2">
    <name type="scientific">Eisenbergiella porci</name>
    <dbReference type="NCBI Taxonomy" id="2652274"/>
    <lineage>
        <taxon>Bacteria</taxon>
        <taxon>Bacillati</taxon>
        <taxon>Bacillota</taxon>
        <taxon>Clostridia</taxon>
        <taxon>Lachnospirales</taxon>
        <taxon>Lachnospiraceae</taxon>
        <taxon>Eisenbergiella</taxon>
    </lineage>
</organism>
<dbReference type="RefSeq" id="WP_154467796.1">
    <property type="nucleotide sequence ID" value="NZ_VUMI01000063.1"/>
</dbReference>
<dbReference type="Pfam" id="PF10934">
    <property type="entry name" value="Sheath_initiator"/>
    <property type="match status" value="1"/>
</dbReference>
<reference evidence="1 2" key="1">
    <citation type="submission" date="2019-08" db="EMBL/GenBank/DDBJ databases">
        <title>In-depth cultivation of the pig gut microbiome towards novel bacterial diversity and tailored functional studies.</title>
        <authorList>
            <person name="Wylensek D."/>
            <person name="Hitch T.C.A."/>
            <person name="Clavel T."/>
        </authorList>
    </citation>
    <scope>NUCLEOTIDE SEQUENCE [LARGE SCALE GENOMIC DNA]</scope>
    <source>
        <strain evidence="1 2">WCA-389-WT-23B</strain>
    </source>
</reference>
<dbReference type="InterPro" id="IPR020288">
    <property type="entry name" value="Sheath_initiator"/>
</dbReference>
<keyword evidence="2" id="KW-1185">Reference proteome</keyword>
<comment type="caution">
    <text evidence="1">The sequence shown here is derived from an EMBL/GenBank/DDBJ whole genome shotgun (WGS) entry which is preliminary data.</text>
</comment>